<name>A0AAV9FGM5_ACOCL</name>
<dbReference type="Proteomes" id="UP001180020">
    <property type="component" value="Unassembled WGS sequence"/>
</dbReference>
<evidence type="ECO:0000256" key="2">
    <source>
        <dbReference type="ARBA" id="ARBA00023027"/>
    </source>
</evidence>
<dbReference type="Gene3D" id="3.40.50.720">
    <property type="entry name" value="NAD(P)-binding Rossmann-like Domain"/>
    <property type="match status" value="1"/>
</dbReference>
<evidence type="ECO:0008006" key="6">
    <source>
        <dbReference type="Google" id="ProtNLM"/>
    </source>
</evidence>
<reference evidence="4" key="1">
    <citation type="journal article" date="2023" name="Nat. Commun.">
        <title>Diploid and tetraploid genomes of Acorus and the evolution of monocots.</title>
        <authorList>
            <person name="Ma L."/>
            <person name="Liu K.W."/>
            <person name="Li Z."/>
            <person name="Hsiao Y.Y."/>
            <person name="Qi Y."/>
            <person name="Fu T."/>
            <person name="Tang G.D."/>
            <person name="Zhang D."/>
            <person name="Sun W.H."/>
            <person name="Liu D.K."/>
            <person name="Li Y."/>
            <person name="Chen G.Z."/>
            <person name="Liu X.D."/>
            <person name="Liao X.Y."/>
            <person name="Jiang Y.T."/>
            <person name="Yu X."/>
            <person name="Hao Y."/>
            <person name="Huang J."/>
            <person name="Zhao X.W."/>
            <person name="Ke S."/>
            <person name="Chen Y.Y."/>
            <person name="Wu W.L."/>
            <person name="Hsu J.L."/>
            <person name="Lin Y.F."/>
            <person name="Huang M.D."/>
            <person name="Li C.Y."/>
            <person name="Huang L."/>
            <person name="Wang Z.W."/>
            <person name="Zhao X."/>
            <person name="Zhong W.Y."/>
            <person name="Peng D.H."/>
            <person name="Ahmad S."/>
            <person name="Lan S."/>
            <person name="Zhang J.S."/>
            <person name="Tsai W.C."/>
            <person name="Van de Peer Y."/>
            <person name="Liu Z.J."/>
        </authorList>
    </citation>
    <scope>NUCLEOTIDE SEQUENCE</scope>
    <source>
        <strain evidence="4">CP</strain>
    </source>
</reference>
<sequence>MFVFGTGYVGRYVSDRLRKGGGCYPANPLSELAKARLSAEKGWLKLTHSLGVPIYIFRLGGIYGPGRSALDTIIKQESLSKAQRIRESKQYTARIHVADIYQAIEASFNIQSSRKIYNIVDDNPAPRDEVFAFARASIEARWPGQQKEVSPGGVSDLTP</sequence>
<evidence type="ECO:0000256" key="1">
    <source>
        <dbReference type="ARBA" id="ARBA00007637"/>
    </source>
</evidence>
<proteinExistence type="inferred from homology"/>
<keyword evidence="2" id="KW-0520">NAD</keyword>
<keyword evidence="5" id="KW-1185">Reference proteome</keyword>
<dbReference type="PANTHER" id="PTHR43574">
    <property type="entry name" value="EPIMERASE-RELATED"/>
    <property type="match status" value="1"/>
</dbReference>
<protein>
    <recommendedName>
        <fullName evidence="6">NAD-dependent epimerase/dehydratase domain-containing protein</fullName>
    </recommendedName>
</protein>
<evidence type="ECO:0000313" key="5">
    <source>
        <dbReference type="Proteomes" id="UP001180020"/>
    </source>
</evidence>
<evidence type="ECO:0000256" key="3">
    <source>
        <dbReference type="ARBA" id="ARBA00023235"/>
    </source>
</evidence>
<dbReference type="AlphaFoldDB" id="A0AAV9FGM5"/>
<reference evidence="4" key="2">
    <citation type="submission" date="2023-06" db="EMBL/GenBank/DDBJ databases">
        <authorList>
            <person name="Ma L."/>
            <person name="Liu K.-W."/>
            <person name="Li Z."/>
            <person name="Hsiao Y.-Y."/>
            <person name="Qi Y."/>
            <person name="Fu T."/>
            <person name="Tang G."/>
            <person name="Zhang D."/>
            <person name="Sun W.-H."/>
            <person name="Liu D.-K."/>
            <person name="Li Y."/>
            <person name="Chen G.-Z."/>
            <person name="Liu X.-D."/>
            <person name="Liao X.-Y."/>
            <person name="Jiang Y.-T."/>
            <person name="Yu X."/>
            <person name="Hao Y."/>
            <person name="Huang J."/>
            <person name="Zhao X.-W."/>
            <person name="Ke S."/>
            <person name="Chen Y.-Y."/>
            <person name="Wu W.-L."/>
            <person name="Hsu J.-L."/>
            <person name="Lin Y.-F."/>
            <person name="Huang M.-D."/>
            <person name="Li C.-Y."/>
            <person name="Huang L."/>
            <person name="Wang Z.-W."/>
            <person name="Zhao X."/>
            <person name="Zhong W.-Y."/>
            <person name="Peng D.-H."/>
            <person name="Ahmad S."/>
            <person name="Lan S."/>
            <person name="Zhang J.-S."/>
            <person name="Tsai W.-C."/>
            <person name="Van De Peer Y."/>
            <person name="Liu Z.-J."/>
        </authorList>
    </citation>
    <scope>NUCLEOTIDE SEQUENCE</scope>
    <source>
        <strain evidence="4">CP</strain>
        <tissue evidence="4">Leaves</tissue>
    </source>
</reference>
<comment type="caution">
    <text evidence="4">The sequence shown here is derived from an EMBL/GenBank/DDBJ whole genome shotgun (WGS) entry which is preliminary data.</text>
</comment>
<comment type="similarity">
    <text evidence="1">Belongs to the NAD(P)-dependent epimerase/dehydratase family.</text>
</comment>
<dbReference type="EMBL" id="JAUJYO010000001">
    <property type="protein sequence ID" value="KAK1324836.1"/>
    <property type="molecule type" value="Genomic_DNA"/>
</dbReference>
<accession>A0AAV9FGM5</accession>
<keyword evidence="3" id="KW-0413">Isomerase</keyword>
<organism evidence="4 5">
    <name type="scientific">Acorus calamus</name>
    <name type="common">Sweet flag</name>
    <dbReference type="NCBI Taxonomy" id="4465"/>
    <lineage>
        <taxon>Eukaryota</taxon>
        <taxon>Viridiplantae</taxon>
        <taxon>Streptophyta</taxon>
        <taxon>Embryophyta</taxon>
        <taxon>Tracheophyta</taxon>
        <taxon>Spermatophyta</taxon>
        <taxon>Magnoliopsida</taxon>
        <taxon>Liliopsida</taxon>
        <taxon>Acoraceae</taxon>
        <taxon>Acorus</taxon>
    </lineage>
</organism>
<gene>
    <name evidence="4" type="ORF">QJS10_CPA01g01230</name>
</gene>
<evidence type="ECO:0000313" key="4">
    <source>
        <dbReference type="EMBL" id="KAK1324836.1"/>
    </source>
</evidence>
<dbReference type="GO" id="GO:0016853">
    <property type="term" value="F:isomerase activity"/>
    <property type="evidence" value="ECO:0007669"/>
    <property type="project" value="UniProtKB-KW"/>
</dbReference>
<dbReference type="SUPFAM" id="SSF51735">
    <property type="entry name" value="NAD(P)-binding Rossmann-fold domains"/>
    <property type="match status" value="1"/>
</dbReference>
<dbReference type="InterPro" id="IPR036291">
    <property type="entry name" value="NAD(P)-bd_dom_sf"/>
</dbReference>